<organism evidence="1 2">
    <name type="scientific">Fusarium austroafricanum</name>
    <dbReference type="NCBI Taxonomy" id="2364996"/>
    <lineage>
        <taxon>Eukaryota</taxon>
        <taxon>Fungi</taxon>
        <taxon>Dikarya</taxon>
        <taxon>Ascomycota</taxon>
        <taxon>Pezizomycotina</taxon>
        <taxon>Sordariomycetes</taxon>
        <taxon>Hypocreomycetidae</taxon>
        <taxon>Hypocreales</taxon>
        <taxon>Nectriaceae</taxon>
        <taxon>Fusarium</taxon>
        <taxon>Fusarium concolor species complex</taxon>
    </lineage>
</organism>
<protein>
    <submittedName>
        <fullName evidence="1">Uncharacterized protein</fullName>
    </submittedName>
</protein>
<keyword evidence="2" id="KW-1185">Reference proteome</keyword>
<evidence type="ECO:0000313" key="1">
    <source>
        <dbReference type="EMBL" id="KAF4453946.1"/>
    </source>
</evidence>
<sequence length="152" mass="17406">MSKSSLREKLREKFRFVLGKEVTFGPVHPDSYPVFITHSLVRAAMNIIVDRNTPWPIDPEYRIEMVMVKMPVKFCPEKIVNAMPPDRPGRYRYVGAIAKARFRRTPENPGGELINIAMANWNTMAVGFTLQPEEHVSVVPLTDRTHKNKGTE</sequence>
<dbReference type="EMBL" id="JAADJG010000139">
    <property type="protein sequence ID" value="KAF4453946.1"/>
    <property type="molecule type" value="Genomic_DNA"/>
</dbReference>
<dbReference type="OrthoDB" id="4967419at2759"/>
<reference evidence="1" key="1">
    <citation type="submission" date="2020-01" db="EMBL/GenBank/DDBJ databases">
        <title>Identification and distribution of gene clusters putatively required for synthesis of sphingolipid metabolism inhibitors in phylogenetically diverse species of the filamentous fungus Fusarium.</title>
        <authorList>
            <person name="Kim H.-S."/>
            <person name="Busman M."/>
            <person name="Brown D.W."/>
            <person name="Divon H."/>
            <person name="Uhlig S."/>
            <person name="Proctor R.H."/>
        </authorList>
    </citation>
    <scope>NUCLEOTIDE SEQUENCE</scope>
    <source>
        <strain evidence="1">NRRL 53441</strain>
    </source>
</reference>
<comment type="caution">
    <text evidence="1">The sequence shown here is derived from an EMBL/GenBank/DDBJ whole genome shotgun (WGS) entry which is preliminary data.</text>
</comment>
<dbReference type="AlphaFoldDB" id="A0A8H4P2S5"/>
<proteinExistence type="predicted"/>
<name>A0A8H4P2S5_9HYPO</name>
<evidence type="ECO:0000313" key="2">
    <source>
        <dbReference type="Proteomes" id="UP000605986"/>
    </source>
</evidence>
<dbReference type="Proteomes" id="UP000605986">
    <property type="component" value="Unassembled WGS sequence"/>
</dbReference>
<gene>
    <name evidence="1" type="ORF">F53441_3471</name>
</gene>
<accession>A0A8H4P2S5</accession>